<dbReference type="InterPro" id="IPR036264">
    <property type="entry name" value="Bact_exopeptidase_dim_dom"/>
</dbReference>
<comment type="caution">
    <text evidence="2">The sequence shown here is derived from an EMBL/GenBank/DDBJ whole genome shotgun (WGS) entry which is preliminary data.</text>
</comment>
<evidence type="ECO:0000313" key="2">
    <source>
        <dbReference type="EMBL" id="MBM6923214.1"/>
    </source>
</evidence>
<organism evidence="2 3">
    <name type="scientific">Hydrogenoanaerobacterium saccharovorans</name>
    <dbReference type="NCBI Taxonomy" id="474960"/>
    <lineage>
        <taxon>Bacteria</taxon>
        <taxon>Bacillati</taxon>
        <taxon>Bacillota</taxon>
        <taxon>Clostridia</taxon>
        <taxon>Eubacteriales</taxon>
        <taxon>Oscillospiraceae</taxon>
        <taxon>Hydrogenoanaerobacterium</taxon>
    </lineage>
</organism>
<evidence type="ECO:0000313" key="3">
    <source>
        <dbReference type="Proteomes" id="UP000724149"/>
    </source>
</evidence>
<keyword evidence="3" id="KW-1185">Reference proteome</keyword>
<feature type="domain" description="Peptidase M20 dimerisation" evidence="1">
    <location>
        <begin position="187"/>
        <end position="282"/>
    </location>
</feature>
<dbReference type="SUPFAM" id="SSF55031">
    <property type="entry name" value="Bacterial exopeptidase dimerisation domain"/>
    <property type="match status" value="1"/>
</dbReference>
<dbReference type="PIRSF" id="PIRSF005962">
    <property type="entry name" value="Pept_M20D_amidohydro"/>
    <property type="match status" value="1"/>
</dbReference>
<dbReference type="InterPro" id="IPR002933">
    <property type="entry name" value="Peptidase_M20"/>
</dbReference>
<evidence type="ECO:0000259" key="1">
    <source>
        <dbReference type="Pfam" id="PF07687"/>
    </source>
</evidence>
<dbReference type="RefSeq" id="WP_204720509.1">
    <property type="nucleotide sequence ID" value="NZ_JACSNR010000005.1"/>
</dbReference>
<dbReference type="InterPro" id="IPR017439">
    <property type="entry name" value="Amidohydrolase"/>
</dbReference>
<dbReference type="SUPFAM" id="SSF53187">
    <property type="entry name" value="Zn-dependent exopeptidases"/>
    <property type="match status" value="1"/>
</dbReference>
<name>A0ABS2GP85_9FIRM</name>
<dbReference type="Gene3D" id="3.40.630.10">
    <property type="entry name" value="Zn peptidases"/>
    <property type="match status" value="1"/>
</dbReference>
<protein>
    <submittedName>
        <fullName evidence="2">Amidohydrolase</fullName>
    </submittedName>
</protein>
<gene>
    <name evidence="2" type="ORF">H9X81_05855</name>
</gene>
<dbReference type="Pfam" id="PF07687">
    <property type="entry name" value="M20_dimer"/>
    <property type="match status" value="1"/>
</dbReference>
<reference evidence="2 3" key="1">
    <citation type="journal article" date="2021" name="Sci. Rep.">
        <title>The distribution of antibiotic resistance genes in chicken gut microbiota commensals.</title>
        <authorList>
            <person name="Juricova H."/>
            <person name="Matiasovicova J."/>
            <person name="Kubasova T."/>
            <person name="Cejkova D."/>
            <person name="Rychlik I."/>
        </authorList>
    </citation>
    <scope>NUCLEOTIDE SEQUENCE [LARGE SCALE GENOMIC DNA]</scope>
    <source>
        <strain evidence="2 3">An564</strain>
    </source>
</reference>
<dbReference type="InterPro" id="IPR011650">
    <property type="entry name" value="Peptidase_M20_dimer"/>
</dbReference>
<dbReference type="Proteomes" id="UP000724149">
    <property type="component" value="Unassembled WGS sequence"/>
</dbReference>
<dbReference type="Gene3D" id="3.30.70.360">
    <property type="match status" value="1"/>
</dbReference>
<dbReference type="EMBL" id="JACSNR010000005">
    <property type="protein sequence ID" value="MBM6923214.1"/>
    <property type="molecule type" value="Genomic_DNA"/>
</dbReference>
<dbReference type="NCBIfam" id="TIGR01891">
    <property type="entry name" value="amidohydrolases"/>
    <property type="match status" value="1"/>
</dbReference>
<dbReference type="PANTHER" id="PTHR11014">
    <property type="entry name" value="PEPTIDASE M20 FAMILY MEMBER"/>
    <property type="match status" value="1"/>
</dbReference>
<dbReference type="PANTHER" id="PTHR11014:SF63">
    <property type="entry name" value="METALLOPEPTIDASE, PUTATIVE (AFU_ORTHOLOGUE AFUA_6G09600)-RELATED"/>
    <property type="match status" value="1"/>
</dbReference>
<accession>A0ABS2GP85</accession>
<sequence length="396" mass="43046">MSTNIRELAEQYNDYIIERRRYYHSCPELSGQEIHTTEALKADLEAMGVEVELCKTCHGLVGTIKGGKPGKAVVALRSDTDALPVEEKTGLPFASENPGVMHACGHDNHMAMLLGAAKILTTIRDEIPGTVKLLFQPAEETAQGAKAMIAEGVLKGVDAIYGAHIWGDFDAPYIDVSAGNRMACCDTFRITVEGSSTHGSTPHLGTDAIVAAASIIMNIQTYVSRNNDPLNPLVVTVGKIDGGQRFNILANKVVMEGTCRTFSRKTLETIDKDLERIAANTAAAFGASASLEYQHLTTPVINDHEDLNRIARNAVIKLYGEEGLGHLPTMMGSEDFAFFMEEVPGVFGFIGSRDPEQGYIYTNHHEKYSVPEEVLQRGAAMHAQFALDFLTEKAGE</sequence>
<proteinExistence type="predicted"/>
<dbReference type="Pfam" id="PF01546">
    <property type="entry name" value="Peptidase_M20"/>
    <property type="match status" value="1"/>
</dbReference>